<gene>
    <name evidence="2" type="ORF">TEU_07560</name>
</gene>
<dbReference type="OrthoDB" id="101771at2157"/>
<dbReference type="STRING" id="1505907.TEU_07560"/>
<evidence type="ECO:0000313" key="3">
    <source>
        <dbReference type="Proteomes" id="UP000029980"/>
    </source>
</evidence>
<keyword evidence="3" id="KW-1185">Reference proteome</keyword>
<dbReference type="EMBL" id="CP008887">
    <property type="protein sequence ID" value="AIU70200.1"/>
    <property type="molecule type" value="Genomic_DNA"/>
</dbReference>
<feature type="transmembrane region" description="Helical" evidence="1">
    <location>
        <begin position="60"/>
        <end position="78"/>
    </location>
</feature>
<evidence type="ECO:0000313" key="2">
    <source>
        <dbReference type="EMBL" id="AIU70200.1"/>
    </source>
</evidence>
<dbReference type="KEGG" id="teu:TEU_07560"/>
<keyword evidence="1" id="KW-0472">Membrane</keyword>
<keyword evidence="1" id="KW-1133">Transmembrane helix</keyword>
<keyword evidence="1" id="KW-0812">Transmembrane</keyword>
<dbReference type="AlphaFoldDB" id="A0A097QUP3"/>
<dbReference type="Proteomes" id="UP000029980">
    <property type="component" value="Chromosome"/>
</dbReference>
<protein>
    <submittedName>
        <fullName evidence="2">Uncharacterized protein</fullName>
    </submittedName>
</protein>
<sequence length="81" mass="9051">MALARLYLYDDKRSVLHTVLGFASAFLLIYGLAVFLIYLVYEVREKEAPVATVGDVVEFLVGYVVGLAVLFWLALGFYNSP</sequence>
<name>A0A097QUP3_9EURY</name>
<feature type="transmembrane region" description="Helical" evidence="1">
    <location>
        <begin position="15"/>
        <end position="40"/>
    </location>
</feature>
<dbReference type="HOGENOM" id="CLU_198004_0_0_2"/>
<evidence type="ECO:0000256" key="1">
    <source>
        <dbReference type="SAM" id="Phobius"/>
    </source>
</evidence>
<organism evidence="2 3">
    <name type="scientific">Thermococcus eurythermalis</name>
    <dbReference type="NCBI Taxonomy" id="1505907"/>
    <lineage>
        <taxon>Archaea</taxon>
        <taxon>Methanobacteriati</taxon>
        <taxon>Methanobacteriota</taxon>
        <taxon>Thermococci</taxon>
        <taxon>Thermococcales</taxon>
        <taxon>Thermococcaceae</taxon>
        <taxon>Thermococcus</taxon>
    </lineage>
</organism>
<accession>A0A097QUP3</accession>
<reference evidence="2 3" key="1">
    <citation type="journal article" date="2015" name="Int. J. Syst. Evol. Microbiol.">
        <title>Thermococcus eurythermalis sp. nov., a conditional piezophilic hyperthermophilic archaeon with a wide temperature range isolated from an oil-immersed chimney in the Guaymas Basin.</title>
        <authorList>
            <person name="Zhao W."/>
            <person name="Zeng X."/>
            <person name="Xiao X."/>
        </authorList>
    </citation>
    <scope>NUCLEOTIDE SEQUENCE [LARGE SCALE GENOMIC DNA]</scope>
    <source>
        <strain evidence="2 3">A501</strain>
    </source>
</reference>
<proteinExistence type="predicted"/>